<proteinExistence type="predicted"/>
<gene>
    <name evidence="1" type="ORF">IJ22_40170</name>
</gene>
<name>A0A0U2VXW7_9BACL</name>
<dbReference type="PANTHER" id="PTHR30569:SF0">
    <property type="entry name" value="CYTOSINE PERMEASE"/>
    <property type="match status" value="1"/>
</dbReference>
<dbReference type="InterPro" id="IPR030191">
    <property type="entry name" value="CodB"/>
</dbReference>
<dbReference type="Gene3D" id="1.10.4160.10">
    <property type="entry name" value="Hydantoin permease"/>
    <property type="match status" value="1"/>
</dbReference>
<dbReference type="PATRIC" id="fig|162209.4.peg.4263"/>
<dbReference type="STRING" id="162209.IJ22_40170"/>
<dbReference type="PANTHER" id="PTHR30569">
    <property type="entry name" value="CYTOSINE TRANSPORTER CODB"/>
    <property type="match status" value="1"/>
</dbReference>
<dbReference type="GO" id="GO:0015209">
    <property type="term" value="F:cytosine transmembrane transporter activity"/>
    <property type="evidence" value="ECO:0007669"/>
    <property type="project" value="InterPro"/>
</dbReference>
<reference evidence="2" key="1">
    <citation type="submission" date="2015-12" db="EMBL/GenBank/DDBJ databases">
        <title>Complete genome sequences of two moderately thermophilic Paenibacillus species.</title>
        <authorList>
            <person name="Butler R.III."/>
            <person name="Wang J."/>
            <person name="Stark B.C."/>
            <person name="Pombert J.-F."/>
        </authorList>
    </citation>
    <scope>NUCLEOTIDE SEQUENCE [LARGE SCALE GENOMIC DNA]</scope>
    <source>
        <strain evidence="2">32O-Y</strain>
    </source>
</reference>
<accession>A0A0U2VXW7</accession>
<evidence type="ECO:0000313" key="2">
    <source>
        <dbReference type="Proteomes" id="UP000061660"/>
    </source>
</evidence>
<dbReference type="AlphaFoldDB" id="A0A0U2VXW7"/>
<reference evidence="1 2" key="2">
    <citation type="journal article" date="2016" name="Genome Announc.">
        <title>Complete Genome Sequences of Two Interactive Moderate Thermophiles, Paenibacillus napthalenovorans 32O-Y and Paenibacillus sp. 32O-W.</title>
        <authorList>
            <person name="Butler R.R.III."/>
            <person name="Wang J."/>
            <person name="Stark B.C."/>
            <person name="Pombert J.F."/>
        </authorList>
    </citation>
    <scope>NUCLEOTIDE SEQUENCE [LARGE SCALE GENOMIC DNA]</scope>
    <source>
        <strain evidence="1 2">32O-Y</strain>
    </source>
</reference>
<evidence type="ECO:0000313" key="1">
    <source>
        <dbReference type="EMBL" id="ALS24327.1"/>
    </source>
</evidence>
<dbReference type="Proteomes" id="UP000061660">
    <property type="component" value="Chromosome"/>
</dbReference>
<dbReference type="GO" id="GO:0005886">
    <property type="term" value="C:plasma membrane"/>
    <property type="evidence" value="ECO:0007669"/>
    <property type="project" value="TreeGrafter"/>
</dbReference>
<organism evidence="1 2">
    <name type="scientific">Paenibacillus naphthalenovorans</name>
    <dbReference type="NCBI Taxonomy" id="162209"/>
    <lineage>
        <taxon>Bacteria</taxon>
        <taxon>Bacillati</taxon>
        <taxon>Bacillota</taxon>
        <taxon>Bacilli</taxon>
        <taxon>Bacillales</taxon>
        <taxon>Paenibacillaceae</taxon>
        <taxon>Paenibacillus</taxon>
    </lineage>
</organism>
<sequence>MKWFQGPTQTTRSEHIEDYAIRKIPSYYRWPIPAIIAVLLGNSTAMFFFTFGAQLSYVVGWPDMLWPLSYFFIGSTIIGMMMIRLASKEGLTIDLMTRGMGFGYMGSAVTSFIYGMNYVFYFLFEGTIVTHAISLYFHVEFDAVEGTLIFGALGLVKLLFVWYGMKALQIFQTWGVVIYALLLGLCLYQLTHHYQVAGPDRWVLPWLPEHSMWIAFMMANGQMVFQGLMAADYGRFAKENSGYRGGFLAMIGMLVPMFVTILIGPLFAYTLMPTITGGDAKMLAADSGYVFPKVIGIWGVLFVLVTQFRVNVMNLYSGSLALSNTFSLAFRFKPGRQFWMIIVYVLGCVFYSFNIVQYLENWLAITGILTNTWIFIMLADHYVCRKLLRLGPTDFIEYRRPFLYRWNPTGLISLGFGVSVGVFGMLGLYPIYYASFLSMIVGAVLHIILTAATRGFYYFTEFPYDRETHWIPPSYYRGKAPDG</sequence>
<dbReference type="RefSeq" id="WP_062410020.1">
    <property type="nucleotide sequence ID" value="NZ_CP013652.1"/>
</dbReference>
<dbReference type="KEGG" id="pnp:IJ22_40170"/>
<protein>
    <submittedName>
        <fullName evidence="1">Uncharacterized protein</fullName>
    </submittedName>
</protein>
<dbReference type="OrthoDB" id="9773246at2"/>
<keyword evidence="2" id="KW-1185">Reference proteome</keyword>
<dbReference type="EMBL" id="CP013652">
    <property type="protein sequence ID" value="ALS24327.1"/>
    <property type="molecule type" value="Genomic_DNA"/>
</dbReference>